<dbReference type="AlphaFoldDB" id="A0A6J8EKC5"/>
<organism evidence="2 3">
    <name type="scientific">Mytilus coruscus</name>
    <name type="common">Sea mussel</name>
    <dbReference type="NCBI Taxonomy" id="42192"/>
    <lineage>
        <taxon>Eukaryota</taxon>
        <taxon>Metazoa</taxon>
        <taxon>Spiralia</taxon>
        <taxon>Lophotrochozoa</taxon>
        <taxon>Mollusca</taxon>
        <taxon>Bivalvia</taxon>
        <taxon>Autobranchia</taxon>
        <taxon>Pteriomorphia</taxon>
        <taxon>Mytilida</taxon>
        <taxon>Mytiloidea</taxon>
        <taxon>Mytilidae</taxon>
        <taxon>Mytilinae</taxon>
        <taxon>Mytilus</taxon>
    </lineage>
</organism>
<proteinExistence type="predicted"/>
<dbReference type="EMBL" id="CACVKT020009104">
    <property type="protein sequence ID" value="CAC5420356.1"/>
    <property type="molecule type" value="Genomic_DNA"/>
</dbReference>
<gene>
    <name evidence="2" type="ORF">MCOR_52581</name>
</gene>
<dbReference type="InterPro" id="IPR001611">
    <property type="entry name" value="Leu-rich_rpt"/>
</dbReference>
<name>A0A6J8EKC5_MYTCO</name>
<feature type="compositionally biased region" description="Polar residues" evidence="1">
    <location>
        <begin position="25"/>
        <end position="41"/>
    </location>
</feature>
<keyword evidence="3" id="KW-1185">Reference proteome</keyword>
<dbReference type="OrthoDB" id="6151623at2759"/>
<dbReference type="Proteomes" id="UP000507470">
    <property type="component" value="Unassembled WGS sequence"/>
</dbReference>
<protein>
    <submittedName>
        <fullName evidence="2">Uncharacterized protein</fullName>
    </submittedName>
</protein>
<sequence length="1024" mass="116361">MSIEDLDRSMGSLSVGSQMDRDEVSSQMGTSTDQLNGSLTIPTDEENTVEHNIFRHIEDISISGLENIEDSEDKDLESPNLSAIDSDSDTLSLGDEYEIRLEEDSENVREIEKMLGAISHIDTEDNDSTLSEEVQKQSFSIFKTNPILTRHPSPASGRDDDIMVLKNVLDDILLKTEHGGNKERILFAPDFKIANNLFKLMDSSPKYRSFLPEFPILHLRKSKITNLISAYKEAGLIHILQYMKDEENEKEWSKLLTIENIETATRNIWRLSTALHTAICLSLIKSLPDQEAAEIDKIMSQQHPVHKLEEQFGTKFKKYIEDSCSRNATFCLHKEMMEHCDEIIAIAVAERIGGPDGYKLLLASVKSSLPFSFLNGASSYAGFCSRLLLEHYQAGHFHSNFKTRLYTSPHYDSKINFGLDSIREIDHRTAKKCIRPGSTLTNIIPKMSAVDKQKELHTVRKKILHGKQDLVDDTDKDDKKAVKSSASKYMEHQISVNDKKHIIRTVKLMMRRNAFNTEEDSTPKNIYHSKTPTIANTTLDRNTYNIGKYLVQRYIAQQEYLGMTTEDCPSTDTLDGPKELINRVKRGQSVTVSRTKCKPKEKPVTETEKEEHKRVTKVKKLRSVLHSLSSKSNTCQAVLKPDGSKNATNKSPGVKKALLNLIKTCQVAKSLHTSSSVDSEEDQLVFLDFKMVPAHIRNNANLSIVEFAGTKFKVFASSGQQYVQFVSNAIIKKLVSSLPNLDRIIICEEKYSFTPDDFKASTRLKREKKEKITIAHLKEENEIVSQENFSKQAAVSTVPGKKLISKFLTKQLKYVDLKNNLIVNIDSEAYLSECECQNDDHCQCDLYATPVRFYFKKESGYDREELMNSIKQRKGEAEMSQADWLFDKNTTENLRDGQCVVNFVTSADIDTLVIHLLSVSMFWPRNEDQSFKWPVYLWLQKKKPEIYDITGIISLLEQHFHKPKIGVLVACILAMGGNDFLPNFHSISHDKLLSNAMKNGEIRENLVTTFIVELENGEKKVGYT</sequence>
<dbReference type="PROSITE" id="PS51450">
    <property type="entry name" value="LRR"/>
    <property type="match status" value="1"/>
</dbReference>
<evidence type="ECO:0000313" key="3">
    <source>
        <dbReference type="Proteomes" id="UP000507470"/>
    </source>
</evidence>
<reference evidence="2 3" key="1">
    <citation type="submission" date="2020-06" db="EMBL/GenBank/DDBJ databases">
        <authorList>
            <person name="Li R."/>
            <person name="Bekaert M."/>
        </authorList>
    </citation>
    <scope>NUCLEOTIDE SEQUENCE [LARGE SCALE GENOMIC DNA]</scope>
    <source>
        <strain evidence="3">wild</strain>
    </source>
</reference>
<evidence type="ECO:0000313" key="2">
    <source>
        <dbReference type="EMBL" id="CAC5420356.1"/>
    </source>
</evidence>
<accession>A0A6J8EKC5</accession>
<feature type="region of interest" description="Disordered" evidence="1">
    <location>
        <begin position="1"/>
        <end position="41"/>
    </location>
</feature>
<evidence type="ECO:0000256" key="1">
    <source>
        <dbReference type="SAM" id="MobiDB-lite"/>
    </source>
</evidence>